<dbReference type="OrthoDB" id="10257561at2759"/>
<organism evidence="2">
    <name type="scientific">Perkinsus marinus (strain ATCC 50983 / TXsc)</name>
    <dbReference type="NCBI Taxonomy" id="423536"/>
    <lineage>
        <taxon>Eukaryota</taxon>
        <taxon>Sar</taxon>
        <taxon>Alveolata</taxon>
        <taxon>Perkinsozoa</taxon>
        <taxon>Perkinsea</taxon>
        <taxon>Perkinsida</taxon>
        <taxon>Perkinsidae</taxon>
        <taxon>Perkinsus</taxon>
    </lineage>
</organism>
<name>C5KSU6_PERM5</name>
<dbReference type="GeneID" id="9057343"/>
<evidence type="ECO:0000313" key="2">
    <source>
        <dbReference type="Proteomes" id="UP000007800"/>
    </source>
</evidence>
<keyword evidence="2" id="KW-1185">Reference proteome</keyword>
<accession>C5KSU6</accession>
<evidence type="ECO:0008006" key="3">
    <source>
        <dbReference type="Google" id="ProtNLM"/>
    </source>
</evidence>
<dbReference type="InParanoid" id="C5KSU6"/>
<evidence type="ECO:0000313" key="1">
    <source>
        <dbReference type="EMBL" id="EER12296.1"/>
    </source>
</evidence>
<dbReference type="RefSeq" id="XP_002780501.1">
    <property type="nucleotide sequence ID" value="XM_002780455.1"/>
</dbReference>
<reference evidence="1 2" key="1">
    <citation type="submission" date="2008-07" db="EMBL/GenBank/DDBJ databases">
        <authorList>
            <person name="El-Sayed N."/>
            <person name="Caler E."/>
            <person name="Inman J."/>
            <person name="Amedeo P."/>
            <person name="Hass B."/>
            <person name="Wortman J."/>
        </authorList>
    </citation>
    <scope>NUCLEOTIDE SEQUENCE [LARGE SCALE GENOMIC DNA]</scope>
    <source>
        <strain evidence="2">ATCC 50983 / TXsc</strain>
    </source>
</reference>
<proteinExistence type="predicted"/>
<sequence>MRGILSPDAMERPHAIHGLRKSHCCGIEDPFEPGKLFLNCFAVFTHVSAGDVSVFSIDGRDIPIVHRIVNAEIDHDDKAPLIEAAVSSPLH</sequence>
<dbReference type="AlphaFoldDB" id="C5KSU6"/>
<dbReference type="EMBL" id="GG676168">
    <property type="protein sequence ID" value="EER12296.1"/>
    <property type="molecule type" value="Genomic_DNA"/>
</dbReference>
<protein>
    <recommendedName>
        <fullName evidence="3">Signal peptidase I</fullName>
    </recommendedName>
</protein>
<dbReference type="Proteomes" id="UP000007800">
    <property type="component" value="Unassembled WGS sequence"/>
</dbReference>
<gene>
    <name evidence="1" type="ORF">Pmar_PMAR001093</name>
</gene>